<dbReference type="EMBL" id="JASAOG010000181">
    <property type="protein sequence ID" value="KAK0045399.1"/>
    <property type="molecule type" value="Genomic_DNA"/>
</dbReference>
<reference evidence="10" key="2">
    <citation type="submission" date="2023-04" db="EMBL/GenBank/DDBJ databases">
        <authorList>
            <person name="Bu L."/>
            <person name="Lu L."/>
            <person name="Laidemitt M.R."/>
            <person name="Zhang S.M."/>
            <person name="Mutuku M."/>
            <person name="Mkoji G."/>
            <person name="Steinauer M."/>
            <person name="Loker E.S."/>
        </authorList>
    </citation>
    <scope>NUCLEOTIDE SEQUENCE</scope>
    <source>
        <strain evidence="10">KasaAsao</strain>
        <tissue evidence="10">Whole Snail</tissue>
    </source>
</reference>
<keyword evidence="11" id="KW-1185">Reference proteome</keyword>
<evidence type="ECO:0000256" key="7">
    <source>
        <dbReference type="ARBA" id="ARBA00022982"/>
    </source>
</evidence>
<dbReference type="PANTHER" id="PTHR13094">
    <property type="entry name" value="NADH-UBIQUINONE OXIDOREDUCTASE PDSW SUBUNIT"/>
    <property type="match status" value="1"/>
</dbReference>
<dbReference type="PANTHER" id="PTHR13094:SF1">
    <property type="entry name" value="NADH DEHYDROGENASE [UBIQUINONE] 1 BETA SUBCOMPLEX SUBUNIT 10"/>
    <property type="match status" value="1"/>
</dbReference>
<comment type="subcellular location">
    <subcellularLocation>
        <location evidence="1">Mitochondrion inner membrane</location>
        <topology evidence="1">Peripheral membrane protein</topology>
        <orientation evidence="1">Matrix side</orientation>
    </subcellularLocation>
</comment>
<name>A0AAD8B112_BIOPF</name>
<dbReference type="GO" id="GO:0005743">
    <property type="term" value="C:mitochondrial inner membrane"/>
    <property type="evidence" value="ECO:0007669"/>
    <property type="project" value="UniProtKB-SubCell"/>
</dbReference>
<comment type="caution">
    <text evidence="10">The sequence shown here is derived from an EMBL/GenBank/DDBJ whole genome shotgun (WGS) entry which is preliminary data.</text>
</comment>
<keyword evidence="7" id="KW-0249">Electron transport</keyword>
<dbReference type="Proteomes" id="UP001233172">
    <property type="component" value="Unassembled WGS sequence"/>
</dbReference>
<evidence type="ECO:0000256" key="9">
    <source>
        <dbReference type="ARBA" id="ARBA00023136"/>
    </source>
</evidence>
<keyword evidence="6" id="KW-0999">Mitochondrion inner membrane</keyword>
<comment type="similarity">
    <text evidence="2">Belongs to the complex I NDUFB10 subunit family.</text>
</comment>
<proteinExistence type="inferred from homology"/>
<dbReference type="Pfam" id="PF10249">
    <property type="entry name" value="NDUFB10"/>
    <property type="match status" value="1"/>
</dbReference>
<accession>A0AAD8B112</accession>
<evidence type="ECO:0000313" key="11">
    <source>
        <dbReference type="Proteomes" id="UP001233172"/>
    </source>
</evidence>
<sequence>MGGHTDDEKSTESSSLTDPKYQNLALGLFRTIDRGVTYFRENVVLPRQSKNKEKFYHRQFRRVPTADQCDFQDHVCIYEADQQFVRDKMVDSNIVKILRQRKIECLAWEGPDRDYKCRQIIQEYEDAATNWFIKYGDMKTYKSSVEAYMKQKHRLIWERRNPDKKLH</sequence>
<dbReference type="InterPro" id="IPR019377">
    <property type="entry name" value="NADH_UbQ_OxRdtase_su10"/>
</dbReference>
<keyword evidence="9" id="KW-0472">Membrane</keyword>
<evidence type="ECO:0000256" key="1">
    <source>
        <dbReference type="ARBA" id="ARBA00004443"/>
    </source>
</evidence>
<evidence type="ECO:0000256" key="4">
    <source>
        <dbReference type="ARBA" id="ARBA00022448"/>
    </source>
</evidence>
<protein>
    <recommendedName>
        <fullName evidence="3">NADH dehydrogenase [ubiquinone] 1 beta subcomplex subunit 10</fullName>
    </recommendedName>
</protein>
<keyword evidence="5" id="KW-0679">Respiratory chain</keyword>
<evidence type="ECO:0000256" key="3">
    <source>
        <dbReference type="ARBA" id="ARBA00014109"/>
    </source>
</evidence>
<evidence type="ECO:0000313" key="10">
    <source>
        <dbReference type="EMBL" id="KAK0045399.1"/>
    </source>
</evidence>
<evidence type="ECO:0000256" key="8">
    <source>
        <dbReference type="ARBA" id="ARBA00023128"/>
    </source>
</evidence>
<evidence type="ECO:0000256" key="6">
    <source>
        <dbReference type="ARBA" id="ARBA00022792"/>
    </source>
</evidence>
<dbReference type="AlphaFoldDB" id="A0AAD8B112"/>
<reference evidence="10" key="1">
    <citation type="journal article" date="2023" name="PLoS Negl. Trop. Dis.">
        <title>A genome sequence for Biomphalaria pfeifferi, the major vector snail for the human-infecting parasite Schistosoma mansoni.</title>
        <authorList>
            <person name="Bu L."/>
            <person name="Lu L."/>
            <person name="Laidemitt M.R."/>
            <person name="Zhang S.M."/>
            <person name="Mutuku M."/>
            <person name="Mkoji G."/>
            <person name="Steinauer M."/>
            <person name="Loker E.S."/>
        </authorList>
    </citation>
    <scope>NUCLEOTIDE SEQUENCE</scope>
    <source>
        <strain evidence="10">KasaAsao</strain>
    </source>
</reference>
<gene>
    <name evidence="10" type="ORF">Bpfe_025125</name>
</gene>
<evidence type="ECO:0000256" key="5">
    <source>
        <dbReference type="ARBA" id="ARBA00022660"/>
    </source>
</evidence>
<keyword evidence="8" id="KW-0496">Mitochondrion</keyword>
<dbReference type="GO" id="GO:0045271">
    <property type="term" value="C:respiratory chain complex I"/>
    <property type="evidence" value="ECO:0007669"/>
    <property type="project" value="UniProtKB-ARBA"/>
</dbReference>
<evidence type="ECO:0000256" key="2">
    <source>
        <dbReference type="ARBA" id="ARBA00008317"/>
    </source>
</evidence>
<keyword evidence="4" id="KW-0813">Transport</keyword>
<organism evidence="10 11">
    <name type="scientific">Biomphalaria pfeifferi</name>
    <name type="common">Bloodfluke planorb</name>
    <name type="synonym">Freshwater snail</name>
    <dbReference type="NCBI Taxonomy" id="112525"/>
    <lineage>
        <taxon>Eukaryota</taxon>
        <taxon>Metazoa</taxon>
        <taxon>Spiralia</taxon>
        <taxon>Lophotrochozoa</taxon>
        <taxon>Mollusca</taxon>
        <taxon>Gastropoda</taxon>
        <taxon>Heterobranchia</taxon>
        <taxon>Euthyneura</taxon>
        <taxon>Panpulmonata</taxon>
        <taxon>Hygrophila</taxon>
        <taxon>Lymnaeoidea</taxon>
        <taxon>Planorbidae</taxon>
        <taxon>Biomphalaria</taxon>
    </lineage>
</organism>
<dbReference type="InterPro" id="IPR039993">
    <property type="entry name" value="NDUFB10"/>
</dbReference>